<feature type="non-terminal residue" evidence="2">
    <location>
        <position position="133"/>
    </location>
</feature>
<feature type="compositionally biased region" description="Low complexity" evidence="1">
    <location>
        <begin position="59"/>
        <end position="84"/>
    </location>
</feature>
<sequence length="133" mass="14488">MTFTDTFDASKTVQQSAGPTLTSTTRQTAHRRGTYSRASRQSANLTTVLTFKSSKDLTISRTSRTTSIGPTTPSSASAKTTTSSIADSIPGIRLVPTVAKERAEQRLQAEKNYEVKEVKNGIEKRTSRFNDIA</sequence>
<name>A0A0B2VCG2_TOXCA</name>
<feature type="compositionally biased region" description="Polar residues" evidence="1">
    <location>
        <begin position="1"/>
        <end position="27"/>
    </location>
</feature>
<gene>
    <name evidence="2" type="ORF">Tcan_01586</name>
</gene>
<evidence type="ECO:0000313" key="2">
    <source>
        <dbReference type="EMBL" id="KHN78675.1"/>
    </source>
</evidence>
<dbReference type="Proteomes" id="UP000031036">
    <property type="component" value="Unassembled WGS sequence"/>
</dbReference>
<evidence type="ECO:0000256" key="1">
    <source>
        <dbReference type="SAM" id="MobiDB-lite"/>
    </source>
</evidence>
<proteinExistence type="predicted"/>
<evidence type="ECO:0000313" key="3">
    <source>
        <dbReference type="Proteomes" id="UP000031036"/>
    </source>
</evidence>
<comment type="caution">
    <text evidence="2">The sequence shown here is derived from an EMBL/GenBank/DDBJ whole genome shotgun (WGS) entry which is preliminary data.</text>
</comment>
<dbReference type="EMBL" id="JPKZ01002068">
    <property type="protein sequence ID" value="KHN78675.1"/>
    <property type="molecule type" value="Genomic_DNA"/>
</dbReference>
<feature type="region of interest" description="Disordered" evidence="1">
    <location>
        <begin position="59"/>
        <end position="86"/>
    </location>
</feature>
<feature type="region of interest" description="Disordered" evidence="1">
    <location>
        <begin position="1"/>
        <end position="41"/>
    </location>
</feature>
<reference evidence="2 3" key="1">
    <citation type="submission" date="2014-11" db="EMBL/GenBank/DDBJ databases">
        <title>Genetic blueprint of the zoonotic pathogen Toxocara canis.</title>
        <authorList>
            <person name="Zhu X.-Q."/>
            <person name="Korhonen P.K."/>
            <person name="Cai H."/>
            <person name="Young N.D."/>
            <person name="Nejsum P."/>
            <person name="von Samson-Himmelstjerna G."/>
            <person name="Boag P.R."/>
            <person name="Tan P."/>
            <person name="Li Q."/>
            <person name="Min J."/>
            <person name="Yang Y."/>
            <person name="Wang X."/>
            <person name="Fang X."/>
            <person name="Hall R.S."/>
            <person name="Hofmann A."/>
            <person name="Sternberg P.W."/>
            <person name="Jex A.R."/>
            <person name="Gasser R.B."/>
        </authorList>
    </citation>
    <scope>NUCLEOTIDE SEQUENCE [LARGE SCALE GENOMIC DNA]</scope>
    <source>
        <strain evidence="2">PN_DK_2014</strain>
    </source>
</reference>
<protein>
    <submittedName>
        <fullName evidence="2">Uncharacterized protein</fullName>
    </submittedName>
</protein>
<accession>A0A0B2VCG2</accession>
<organism evidence="2 3">
    <name type="scientific">Toxocara canis</name>
    <name type="common">Canine roundworm</name>
    <dbReference type="NCBI Taxonomy" id="6265"/>
    <lineage>
        <taxon>Eukaryota</taxon>
        <taxon>Metazoa</taxon>
        <taxon>Ecdysozoa</taxon>
        <taxon>Nematoda</taxon>
        <taxon>Chromadorea</taxon>
        <taxon>Rhabditida</taxon>
        <taxon>Spirurina</taxon>
        <taxon>Ascaridomorpha</taxon>
        <taxon>Ascaridoidea</taxon>
        <taxon>Toxocaridae</taxon>
        <taxon>Toxocara</taxon>
    </lineage>
</organism>
<dbReference type="AlphaFoldDB" id="A0A0B2VCG2"/>
<keyword evidence="3" id="KW-1185">Reference proteome</keyword>